<dbReference type="AlphaFoldDB" id="A0A1B2M204"/>
<evidence type="ECO:0000313" key="3">
    <source>
        <dbReference type="EMBL" id="AOA59181.1"/>
    </source>
</evidence>
<comment type="similarity">
    <text evidence="1 2">Belongs to the enoyl-CoA hydratase/isomerase family.</text>
</comment>
<dbReference type="InterPro" id="IPR045002">
    <property type="entry name" value="Ech1-like"/>
</dbReference>
<dbReference type="NCBIfam" id="NF005699">
    <property type="entry name" value="PRK07509.1"/>
    <property type="match status" value="1"/>
</dbReference>
<dbReference type="GO" id="GO:0016853">
    <property type="term" value="F:isomerase activity"/>
    <property type="evidence" value="ECO:0007669"/>
    <property type="project" value="InterPro"/>
</dbReference>
<evidence type="ECO:0000256" key="1">
    <source>
        <dbReference type="ARBA" id="ARBA00005254"/>
    </source>
</evidence>
<dbReference type="STRING" id="1789224.BFG52_13010"/>
<dbReference type="InterPro" id="IPR029045">
    <property type="entry name" value="ClpP/crotonase-like_dom_sf"/>
</dbReference>
<reference evidence="3 4" key="1">
    <citation type="submission" date="2016-08" db="EMBL/GenBank/DDBJ databases">
        <authorList>
            <person name="Seilhamer J.J."/>
        </authorList>
    </citation>
    <scope>NUCLEOTIDE SEQUENCE [LARGE SCALE GENOMIC DNA]</scope>
    <source>
        <strain evidence="3 4">BRTC-1</strain>
    </source>
</reference>
<dbReference type="EMBL" id="CP016895">
    <property type="protein sequence ID" value="AOA59181.1"/>
    <property type="molecule type" value="Genomic_DNA"/>
</dbReference>
<dbReference type="PANTHER" id="PTHR43149">
    <property type="entry name" value="ENOYL-COA HYDRATASE"/>
    <property type="match status" value="1"/>
</dbReference>
<proteinExistence type="inferred from homology"/>
<evidence type="ECO:0000313" key="4">
    <source>
        <dbReference type="Proteomes" id="UP000093391"/>
    </source>
</evidence>
<accession>A0A1B2M204</accession>
<dbReference type="Proteomes" id="UP000093391">
    <property type="component" value="Chromosome"/>
</dbReference>
<dbReference type="PANTHER" id="PTHR43149:SF1">
    <property type="entry name" value="DELTA(3,5)-DELTA(2,4)-DIENOYL-COA ISOMERASE, MITOCHONDRIAL"/>
    <property type="match status" value="1"/>
</dbReference>
<dbReference type="PROSITE" id="PS00166">
    <property type="entry name" value="ENOYL_COA_HYDRATASE"/>
    <property type="match status" value="1"/>
</dbReference>
<dbReference type="InterPro" id="IPR018376">
    <property type="entry name" value="Enoyl-CoA_hyd/isom_CS"/>
</dbReference>
<dbReference type="InterPro" id="IPR001753">
    <property type="entry name" value="Enoyl-CoA_hydra/iso"/>
</dbReference>
<dbReference type="SUPFAM" id="SSF52096">
    <property type="entry name" value="ClpP/crotonase"/>
    <property type="match status" value="1"/>
</dbReference>
<dbReference type="KEGG" id="ala:BFG52_13010"/>
<dbReference type="RefSeq" id="WP_067557028.1">
    <property type="nucleotide sequence ID" value="NZ_CP016895.1"/>
</dbReference>
<dbReference type="Gene3D" id="3.90.226.10">
    <property type="entry name" value="2-enoyl-CoA Hydratase, Chain A, domain 1"/>
    <property type="match status" value="1"/>
</dbReference>
<dbReference type="CDD" id="cd06558">
    <property type="entry name" value="crotonase-like"/>
    <property type="match status" value="1"/>
</dbReference>
<sequence>MATNASEQLVTLEKQGGLAIVTLNRAEKRNALSFAMLQQLIATARKIQKDRSIRCVILTGSHQVFSAGIDLSDLNDPKNRLYAAWELLRPGQNLFQKACLIWQQLPVPVIAAIDGYCFGAGMQLALGTDIRIVHPNTQLSIMESRWGLVPDMGLSRSLKALIGQDLAKELTFTARVFDGAYAQNIGLMTHSDEQPLERAKQLAEEIMTRSPDAVLAAKRVLDAMIHKSATCALALEKIWQFKLLAGKNSQLARKIDKDPSIQFRPRQYR</sequence>
<dbReference type="OrthoDB" id="9777711at2"/>
<organism evidence="3 4">
    <name type="scientific">Acinetobacter larvae</name>
    <dbReference type="NCBI Taxonomy" id="1789224"/>
    <lineage>
        <taxon>Bacteria</taxon>
        <taxon>Pseudomonadati</taxon>
        <taxon>Pseudomonadota</taxon>
        <taxon>Gammaproteobacteria</taxon>
        <taxon>Moraxellales</taxon>
        <taxon>Moraxellaceae</taxon>
        <taxon>Acinetobacter</taxon>
    </lineage>
</organism>
<keyword evidence="4" id="KW-1185">Reference proteome</keyword>
<protein>
    <submittedName>
        <fullName evidence="3">Enoyl-CoA hydratase</fullName>
    </submittedName>
</protein>
<name>A0A1B2M204_9GAMM</name>
<gene>
    <name evidence="3" type="ORF">BFG52_13010</name>
</gene>
<evidence type="ECO:0000256" key="2">
    <source>
        <dbReference type="RuleBase" id="RU003707"/>
    </source>
</evidence>
<dbReference type="Pfam" id="PF00378">
    <property type="entry name" value="ECH_1"/>
    <property type="match status" value="1"/>
</dbReference>